<keyword evidence="2" id="KW-0813">Transport</keyword>
<feature type="domain" description="Sodium/calcium exchanger membrane region" evidence="11">
    <location>
        <begin position="439"/>
        <end position="588"/>
    </location>
</feature>
<keyword evidence="6" id="KW-0915">Sodium</keyword>
<evidence type="ECO:0000259" key="11">
    <source>
        <dbReference type="Pfam" id="PF01699"/>
    </source>
</evidence>
<keyword evidence="7 10" id="KW-0472">Membrane</keyword>
<evidence type="ECO:0000256" key="6">
    <source>
        <dbReference type="ARBA" id="ARBA00023053"/>
    </source>
</evidence>
<feature type="transmembrane region" description="Helical" evidence="10">
    <location>
        <begin position="407"/>
        <end position="425"/>
    </location>
</feature>
<dbReference type="InterPro" id="IPR044880">
    <property type="entry name" value="NCX_ion-bd_dom_sf"/>
</dbReference>
<dbReference type="OrthoDB" id="407410at2759"/>
<dbReference type="GO" id="GO:0016020">
    <property type="term" value="C:membrane"/>
    <property type="evidence" value="ECO:0007669"/>
    <property type="project" value="UniProtKB-SubCell"/>
</dbReference>
<dbReference type="InterPro" id="IPR004837">
    <property type="entry name" value="NaCa_Exmemb"/>
</dbReference>
<dbReference type="PANTHER" id="PTHR12266:SF33">
    <property type="entry name" value="CATION_CALCIUM EXCHANGER 5"/>
    <property type="match status" value="1"/>
</dbReference>
<dbReference type="PANTHER" id="PTHR12266">
    <property type="entry name" value="NA+/CA2+ K+ INDEPENDENT EXCHANGER"/>
    <property type="match status" value="1"/>
</dbReference>
<feature type="transmembrane region" description="Helical" evidence="10">
    <location>
        <begin position="537"/>
        <end position="564"/>
    </location>
</feature>
<evidence type="ECO:0000256" key="7">
    <source>
        <dbReference type="ARBA" id="ARBA00023136"/>
    </source>
</evidence>
<accession>A0A9E7FVP7</accession>
<keyword evidence="3" id="KW-0050">Antiport</keyword>
<feature type="transmembrane region" description="Helical" evidence="10">
    <location>
        <begin position="259"/>
        <end position="280"/>
    </location>
</feature>
<dbReference type="GO" id="GO:0008324">
    <property type="term" value="F:monoatomic cation transmembrane transporter activity"/>
    <property type="evidence" value="ECO:0007669"/>
    <property type="project" value="TreeGrafter"/>
</dbReference>
<dbReference type="InterPro" id="IPR051359">
    <property type="entry name" value="CaCA_antiporter"/>
</dbReference>
<gene>
    <name evidence="12" type="ORF">MUK42_18439</name>
</gene>
<dbReference type="AlphaFoldDB" id="A0A9E7FVP7"/>
<evidence type="ECO:0000256" key="2">
    <source>
        <dbReference type="ARBA" id="ARBA00022448"/>
    </source>
</evidence>
<protein>
    <submittedName>
        <fullName evidence="12">Sodium/calcium exchanger protein</fullName>
    </submittedName>
</protein>
<keyword evidence="8" id="KW-0739">Sodium transport</keyword>
<organism evidence="12 13">
    <name type="scientific">Musa troglodytarum</name>
    <name type="common">fe'i banana</name>
    <dbReference type="NCBI Taxonomy" id="320322"/>
    <lineage>
        <taxon>Eukaryota</taxon>
        <taxon>Viridiplantae</taxon>
        <taxon>Streptophyta</taxon>
        <taxon>Embryophyta</taxon>
        <taxon>Tracheophyta</taxon>
        <taxon>Spermatophyta</taxon>
        <taxon>Magnoliopsida</taxon>
        <taxon>Liliopsida</taxon>
        <taxon>Zingiberales</taxon>
        <taxon>Musaceae</taxon>
        <taxon>Musa</taxon>
    </lineage>
</organism>
<keyword evidence="8" id="KW-0406">Ion transport</keyword>
<proteinExistence type="inferred from homology"/>
<feature type="transmembrane region" description="Helical" evidence="10">
    <location>
        <begin position="571"/>
        <end position="593"/>
    </location>
</feature>
<dbReference type="GO" id="GO:0006814">
    <property type="term" value="P:sodium ion transport"/>
    <property type="evidence" value="ECO:0007669"/>
    <property type="project" value="UniProtKB-KW"/>
</dbReference>
<sequence length="595" mass="64516">MRRSLLRSSMNRMAPSALSASPSPSPSPFKLIGISILLLSYSLALLLFPPTLSPFLSDSHSHSNSRSSSSRLLLQYPSPSASSSSCSSVLELPPDRRCAFALSRCGRSSGGGGLVNYAALHFCLFTGRPLLSLPALTLLLLLHFYFLVSAARDHFTPVVTRLVAHLRLSPSMAAVTLLALGNGSPDLFASVAALRGGHPRTGLAAILSAGAFVSAFVVGAVAILAGPFPLDPGPFVRDVFFYLVAASALFYVYLSAEIFLWQAVGFILFYIFFVGFVFWMDLGVDGTTDKNGELEMGLAVEGEQEAWKKEDFFTDTADKESERPVGNIEEVESAWSLHRVLRKATQIWAVPVSTLLKLTVPSPSEWSRFYISANIGLCPLVLLYSLSSFTALDRQIVFLIPQIRLPIWSVVALTSFSLALVHFIFERDPPEKDCISGTIVAFMMSVFWISTMAGELLSCLETIGIITEFPPAILGLTVLAWGNSVGDLVADVALAKAGQPAMAMAGCFAGPMFNMLVGLGTAMVIETGSVYPVAYELRFHVSIVIAFVFLLLSLMGSLLVVTWFRFRVPRFWGFCLVGLYLLFTVMSIAIARFSG</sequence>
<dbReference type="EMBL" id="CP097507">
    <property type="protein sequence ID" value="URE00768.1"/>
    <property type="molecule type" value="Genomic_DNA"/>
</dbReference>
<keyword evidence="13" id="KW-1185">Reference proteome</keyword>
<feature type="transmembrane region" description="Helical" evidence="10">
    <location>
        <begin position="369"/>
        <end position="387"/>
    </location>
</feature>
<dbReference type="Gene3D" id="1.20.1420.30">
    <property type="entry name" value="NCX, central ion-binding region"/>
    <property type="match status" value="2"/>
</dbReference>
<comment type="subcellular location">
    <subcellularLocation>
        <location evidence="1">Membrane</location>
        <topology evidence="1">Multi-pass membrane protein</topology>
    </subcellularLocation>
</comment>
<dbReference type="Proteomes" id="UP001055439">
    <property type="component" value="Chromosome 5"/>
</dbReference>
<dbReference type="Pfam" id="PF01699">
    <property type="entry name" value="Na_Ca_ex"/>
    <property type="match status" value="2"/>
</dbReference>
<name>A0A9E7FVP7_9LILI</name>
<evidence type="ECO:0000313" key="13">
    <source>
        <dbReference type="Proteomes" id="UP001055439"/>
    </source>
</evidence>
<reference evidence="12" key="1">
    <citation type="submission" date="2022-05" db="EMBL/GenBank/DDBJ databases">
        <title>The Musa troglodytarum L. genome provides insights into the mechanism of non-climacteric behaviour and enrichment of carotenoids.</title>
        <authorList>
            <person name="Wang J."/>
        </authorList>
    </citation>
    <scope>NUCLEOTIDE SEQUENCE</scope>
    <source>
        <tissue evidence="12">Leaf</tissue>
    </source>
</reference>
<evidence type="ECO:0000313" key="12">
    <source>
        <dbReference type="EMBL" id="URE00768.1"/>
    </source>
</evidence>
<feature type="transmembrane region" description="Helical" evidence="10">
    <location>
        <begin position="201"/>
        <end position="223"/>
    </location>
</feature>
<feature type="transmembrane region" description="Helical" evidence="10">
    <location>
        <begin position="437"/>
        <end position="457"/>
    </location>
</feature>
<comment type="similarity">
    <text evidence="9">Belongs to the Ca(2+):cation antiporter (CaCA) (TC 2.A.19) family. Cation/calcium exchanger (CCX) subfamily.</text>
</comment>
<dbReference type="GO" id="GO:0015297">
    <property type="term" value="F:antiporter activity"/>
    <property type="evidence" value="ECO:0007669"/>
    <property type="project" value="UniProtKB-KW"/>
</dbReference>
<evidence type="ECO:0000256" key="1">
    <source>
        <dbReference type="ARBA" id="ARBA00004141"/>
    </source>
</evidence>
<evidence type="ECO:0000256" key="4">
    <source>
        <dbReference type="ARBA" id="ARBA00022692"/>
    </source>
</evidence>
<keyword evidence="5 10" id="KW-1133">Transmembrane helix</keyword>
<feature type="transmembrane region" description="Helical" evidence="10">
    <location>
        <begin position="235"/>
        <end position="253"/>
    </location>
</feature>
<feature type="transmembrane region" description="Helical" evidence="10">
    <location>
        <begin position="502"/>
        <end position="525"/>
    </location>
</feature>
<feature type="domain" description="Sodium/calcium exchanger membrane region" evidence="11">
    <location>
        <begin position="138"/>
        <end position="279"/>
    </location>
</feature>
<evidence type="ECO:0000256" key="9">
    <source>
        <dbReference type="ARBA" id="ARBA00038187"/>
    </source>
</evidence>
<evidence type="ECO:0000256" key="5">
    <source>
        <dbReference type="ARBA" id="ARBA00022989"/>
    </source>
</evidence>
<feature type="transmembrane region" description="Helical" evidence="10">
    <location>
        <begin position="130"/>
        <end position="150"/>
    </location>
</feature>
<keyword evidence="4 10" id="KW-0812">Transmembrane</keyword>
<evidence type="ECO:0000256" key="3">
    <source>
        <dbReference type="ARBA" id="ARBA00022449"/>
    </source>
</evidence>
<evidence type="ECO:0000256" key="10">
    <source>
        <dbReference type="SAM" id="Phobius"/>
    </source>
</evidence>
<evidence type="ECO:0000256" key="8">
    <source>
        <dbReference type="ARBA" id="ARBA00023201"/>
    </source>
</evidence>